<dbReference type="PANTHER" id="PTHR42951:SF4">
    <property type="entry name" value="ACYL-COENZYME A THIOESTERASE MBLAC2"/>
    <property type="match status" value="1"/>
</dbReference>
<comment type="catalytic activity">
    <reaction evidence="3">
        <text>3',5'-cyclic UMP + H2O = UMP + H(+)</text>
        <dbReference type="Rhea" id="RHEA:70575"/>
        <dbReference type="ChEBI" id="CHEBI:15377"/>
        <dbReference type="ChEBI" id="CHEBI:15378"/>
        <dbReference type="ChEBI" id="CHEBI:57865"/>
        <dbReference type="ChEBI" id="CHEBI:184387"/>
    </reaction>
    <physiologicalReaction direction="left-to-right" evidence="3">
        <dbReference type="Rhea" id="RHEA:70576"/>
    </physiologicalReaction>
</comment>
<dbReference type="InterPro" id="IPR001279">
    <property type="entry name" value="Metallo-B-lactamas"/>
</dbReference>
<dbReference type="AlphaFoldDB" id="A0A1G5KG90"/>
<name>A0A1G5KG90_9BACL</name>
<proteinExistence type="predicted"/>
<evidence type="ECO:0000259" key="5">
    <source>
        <dbReference type="SMART" id="SM00849"/>
    </source>
</evidence>
<dbReference type="Proteomes" id="UP000198538">
    <property type="component" value="Unassembled WGS sequence"/>
</dbReference>
<organism evidence="6 7">
    <name type="scientific">Paenibacillus polysaccharolyticus</name>
    <dbReference type="NCBI Taxonomy" id="582692"/>
    <lineage>
        <taxon>Bacteria</taxon>
        <taxon>Bacillati</taxon>
        <taxon>Bacillota</taxon>
        <taxon>Bacilli</taxon>
        <taxon>Bacillales</taxon>
        <taxon>Paenibacillaceae</taxon>
        <taxon>Paenibacillus</taxon>
    </lineage>
</organism>
<dbReference type="SUPFAM" id="SSF56281">
    <property type="entry name" value="Metallo-hydrolase/oxidoreductase"/>
    <property type="match status" value="1"/>
</dbReference>
<evidence type="ECO:0000313" key="7">
    <source>
        <dbReference type="Proteomes" id="UP000198538"/>
    </source>
</evidence>
<dbReference type="EMBL" id="FMVM01000015">
    <property type="protein sequence ID" value="SCY99602.1"/>
    <property type="molecule type" value="Genomic_DNA"/>
</dbReference>
<comment type="catalytic activity">
    <reaction evidence="1">
        <text>3',5'-cyclic CMP + H2O = CMP + H(+)</text>
        <dbReference type="Rhea" id="RHEA:72675"/>
        <dbReference type="ChEBI" id="CHEBI:15377"/>
        <dbReference type="ChEBI" id="CHEBI:15378"/>
        <dbReference type="ChEBI" id="CHEBI:58003"/>
        <dbReference type="ChEBI" id="CHEBI:60377"/>
    </reaction>
    <physiologicalReaction direction="left-to-right" evidence="1">
        <dbReference type="Rhea" id="RHEA:72676"/>
    </physiologicalReaction>
</comment>
<dbReference type="Pfam" id="PF00753">
    <property type="entry name" value="Lactamase_B"/>
    <property type="match status" value="1"/>
</dbReference>
<keyword evidence="4" id="KW-0175">Coiled coil</keyword>
<dbReference type="PANTHER" id="PTHR42951">
    <property type="entry name" value="METALLO-BETA-LACTAMASE DOMAIN-CONTAINING"/>
    <property type="match status" value="1"/>
</dbReference>
<feature type="coiled-coil region" evidence="4">
    <location>
        <begin position="118"/>
        <end position="145"/>
    </location>
</feature>
<evidence type="ECO:0000313" key="6">
    <source>
        <dbReference type="EMBL" id="SCY99602.1"/>
    </source>
</evidence>
<reference evidence="7" key="1">
    <citation type="submission" date="2016-10" db="EMBL/GenBank/DDBJ databases">
        <authorList>
            <person name="Varghese N."/>
            <person name="Submissions S."/>
        </authorList>
    </citation>
    <scope>NUCLEOTIDE SEQUENCE [LARGE SCALE GENOMIC DNA]</scope>
    <source>
        <strain evidence="7">BL9</strain>
    </source>
</reference>
<evidence type="ECO:0000256" key="3">
    <source>
        <dbReference type="ARBA" id="ARBA00048505"/>
    </source>
</evidence>
<sequence>MLRDRIAAFRGSRHFELKYVTDHVIAAIAVPGTGSLGNATIINLGDATMVVDTFLTPQAASDLKEAATSITGKPVTYVVNTHWHSDHTSGNQVFVPEALIISTTATREIMDTFSRQRIAQYRENTEQMNQAIHQQEIQLQQETDEKLKREMAWDNASDREFMQMLPDLVHTVPTITFDQQLVIHGSQCSVQILTLGGGHTQSDTILYIPEEKIVITGDLVLSKHHPVLANANPQEWRRILEQIEQLGVETIIPGHGDVCSLQELHDVKGYIQDMLALVTEAVKTKQSIDDIEVPHNYKEWSFTTYFKSNLSKIHTLITESET</sequence>
<protein>
    <submittedName>
        <fullName evidence="6">Glyoxylase, beta-lactamase superfamily II</fullName>
    </submittedName>
</protein>
<dbReference type="SMART" id="SM00849">
    <property type="entry name" value="Lactamase_B"/>
    <property type="match status" value="1"/>
</dbReference>
<evidence type="ECO:0000256" key="1">
    <source>
        <dbReference type="ARBA" id="ARBA00034221"/>
    </source>
</evidence>
<feature type="domain" description="Metallo-beta-lactamase" evidence="5">
    <location>
        <begin position="36"/>
        <end position="255"/>
    </location>
</feature>
<evidence type="ECO:0000256" key="4">
    <source>
        <dbReference type="SAM" id="Coils"/>
    </source>
</evidence>
<gene>
    <name evidence="6" type="ORF">SAMN05720606_11510</name>
</gene>
<dbReference type="InterPro" id="IPR050855">
    <property type="entry name" value="NDM-1-like"/>
</dbReference>
<dbReference type="Gene3D" id="3.60.15.10">
    <property type="entry name" value="Ribonuclease Z/Hydroxyacylglutathione hydrolase-like"/>
    <property type="match status" value="1"/>
</dbReference>
<comment type="function">
    <text evidence="2">Counteracts the endogenous Pycsar antiviral defense system. Phosphodiesterase that enables metal-dependent hydrolysis of host cyclic nucleotide Pycsar defense signals such as cCMP and cUMP.</text>
</comment>
<accession>A0A1G5KG90</accession>
<dbReference type="InterPro" id="IPR036866">
    <property type="entry name" value="RibonucZ/Hydroxyglut_hydro"/>
</dbReference>
<dbReference type="STRING" id="582692.SAMN05720606_11510"/>
<evidence type="ECO:0000256" key="2">
    <source>
        <dbReference type="ARBA" id="ARBA00034301"/>
    </source>
</evidence>
<dbReference type="CDD" id="cd16282">
    <property type="entry name" value="metallo-hydrolase-like_MBL-fold"/>
    <property type="match status" value="1"/>
</dbReference>
<keyword evidence="7" id="KW-1185">Reference proteome</keyword>